<evidence type="ECO:0000313" key="4">
    <source>
        <dbReference type="Proteomes" id="UP000195221"/>
    </source>
</evidence>
<name>A0A242MMP0_CABSO</name>
<dbReference type="Proteomes" id="UP000194546">
    <property type="component" value="Unassembled WGS sequence"/>
</dbReference>
<protein>
    <submittedName>
        <fullName evidence="1">Uncharacterized protein</fullName>
    </submittedName>
</protein>
<comment type="caution">
    <text evidence="1">The sequence shown here is derived from an EMBL/GenBank/DDBJ whole genome shotgun (WGS) entry which is preliminary data.</text>
</comment>
<accession>A0A242MMP0</accession>
<gene>
    <name evidence="2" type="ORF">PAMC26510_11030</name>
    <name evidence="1" type="ORF">PAMC26577_20005</name>
</gene>
<dbReference type="Proteomes" id="UP000195221">
    <property type="component" value="Unassembled WGS sequence"/>
</dbReference>
<sequence>MVQAALEAGLLKEIVACSFNNPEKSGKETAMYLGGMIRELTTQIAEL</sequence>
<dbReference type="EMBL" id="NBTY01000055">
    <property type="protein sequence ID" value="OTP76931.1"/>
    <property type="molecule type" value="Genomic_DNA"/>
</dbReference>
<evidence type="ECO:0000313" key="2">
    <source>
        <dbReference type="EMBL" id="OTP76931.1"/>
    </source>
</evidence>
<dbReference type="AlphaFoldDB" id="A0A242MMP0"/>
<evidence type="ECO:0000313" key="1">
    <source>
        <dbReference type="EMBL" id="OTP72587.1"/>
    </source>
</evidence>
<evidence type="ECO:0000313" key="3">
    <source>
        <dbReference type="Proteomes" id="UP000194546"/>
    </source>
</evidence>
<dbReference type="EMBL" id="NBTZ01000087">
    <property type="protein sequence ID" value="OTP72587.1"/>
    <property type="molecule type" value="Genomic_DNA"/>
</dbReference>
<proteinExistence type="predicted"/>
<reference evidence="2 3" key="1">
    <citation type="submission" date="2017-03" db="EMBL/GenBank/DDBJ databases">
        <title>Genome analysis of strain PAMC 26510.</title>
        <authorList>
            <person name="Oh H.-M."/>
            <person name="Yang J.-A."/>
        </authorList>
    </citation>
    <scope>NUCLEOTIDE SEQUENCE [LARGE SCALE GENOMIC DNA]</scope>
    <source>
        <strain evidence="2 3">PAMC 26510</strain>
    </source>
</reference>
<organism evidence="1 4">
    <name type="scientific">Caballeronia sordidicola</name>
    <name type="common">Burkholderia sordidicola</name>
    <dbReference type="NCBI Taxonomy" id="196367"/>
    <lineage>
        <taxon>Bacteria</taxon>
        <taxon>Pseudomonadati</taxon>
        <taxon>Pseudomonadota</taxon>
        <taxon>Betaproteobacteria</taxon>
        <taxon>Burkholderiales</taxon>
        <taxon>Burkholderiaceae</taxon>
        <taxon>Caballeronia</taxon>
    </lineage>
</organism>
<reference evidence="1 4" key="2">
    <citation type="submission" date="2017-03" db="EMBL/GenBank/DDBJ databases">
        <title>Genome analysis of strain PAMC 26577.</title>
        <authorList>
            <person name="Oh H.-M."/>
            <person name="Yang J.-A."/>
        </authorList>
    </citation>
    <scope>NUCLEOTIDE SEQUENCE [LARGE SCALE GENOMIC DNA]</scope>
    <source>
        <strain evidence="1 4">PAMC 26577</strain>
    </source>
</reference>